<keyword evidence="2" id="KW-0677">Repeat</keyword>
<evidence type="ECO:0000256" key="3">
    <source>
        <dbReference type="PROSITE-ProRule" id="PRU00221"/>
    </source>
</evidence>
<evidence type="ECO:0000313" key="6">
    <source>
        <dbReference type="EMBL" id="KAH7519578.1"/>
    </source>
</evidence>
<dbReference type="PROSITE" id="PS50082">
    <property type="entry name" value="WD_REPEATS_2"/>
    <property type="match status" value="2"/>
</dbReference>
<evidence type="ECO:0000256" key="1">
    <source>
        <dbReference type="ARBA" id="ARBA00022574"/>
    </source>
</evidence>
<dbReference type="PROSITE" id="PS50294">
    <property type="entry name" value="WD_REPEATS_REGION"/>
    <property type="match status" value="2"/>
</dbReference>
<dbReference type="Pfam" id="PF00400">
    <property type="entry name" value="WD40"/>
    <property type="match status" value="3"/>
</dbReference>
<dbReference type="Proteomes" id="UP000813462">
    <property type="component" value="Unassembled WGS sequence"/>
</dbReference>
<feature type="repeat" description="WD" evidence="3">
    <location>
        <begin position="294"/>
        <end position="328"/>
    </location>
</feature>
<evidence type="ECO:0000256" key="5">
    <source>
        <dbReference type="SAM" id="Phobius"/>
    </source>
</evidence>
<dbReference type="EMBL" id="JAEACU010000008">
    <property type="protein sequence ID" value="KAH7519578.1"/>
    <property type="molecule type" value="Genomic_DNA"/>
</dbReference>
<dbReference type="InterPro" id="IPR036322">
    <property type="entry name" value="WD40_repeat_dom_sf"/>
</dbReference>
<protein>
    <recommendedName>
        <fullName evidence="8">Transducin beta-like protein 2</fullName>
    </recommendedName>
</protein>
<feature type="transmembrane region" description="Helical" evidence="5">
    <location>
        <begin position="6"/>
        <end position="27"/>
    </location>
</feature>
<dbReference type="SMART" id="SM00320">
    <property type="entry name" value="WD40"/>
    <property type="match status" value="5"/>
</dbReference>
<reference evidence="6" key="1">
    <citation type="journal article" date="2021" name="Front. Plant Sci.">
        <title>Chromosome-Scale Genome Assembly for Chinese Sour Jujube and Insights Into Its Genome Evolution and Domestication Signature.</title>
        <authorList>
            <person name="Shen L.-Y."/>
            <person name="Luo H."/>
            <person name="Wang X.-L."/>
            <person name="Wang X.-M."/>
            <person name="Qiu X.-J."/>
            <person name="Liu H."/>
            <person name="Zhou S.-S."/>
            <person name="Jia K.-H."/>
            <person name="Nie S."/>
            <person name="Bao Y.-T."/>
            <person name="Zhang R.-G."/>
            <person name="Yun Q.-Z."/>
            <person name="Chai Y.-H."/>
            <person name="Lu J.-Y."/>
            <person name="Li Y."/>
            <person name="Zhao S.-W."/>
            <person name="Mao J.-F."/>
            <person name="Jia S.-G."/>
            <person name="Mao Y.-M."/>
        </authorList>
    </citation>
    <scope>NUCLEOTIDE SEQUENCE</scope>
    <source>
        <strain evidence="6">AT0</strain>
        <tissue evidence="6">Leaf</tissue>
    </source>
</reference>
<name>A0A978UX62_ZIZJJ</name>
<gene>
    <name evidence="6" type="ORF">FEM48_Zijuj08G0051900</name>
</gene>
<dbReference type="SUPFAM" id="SSF50978">
    <property type="entry name" value="WD40 repeat-like"/>
    <property type="match status" value="1"/>
</dbReference>
<sequence>MDPALPIVVLSVFLGALIALVFFGSYLRKRRSEVQSISKAEPQSDPKKRPSKPPQTVGKKSHPKAHSHASDKDQNKRHHPLDVNTLKGHGDAVTWLCFSSDGRSLATACADGVIRVFKLDDASSKSFKFMRFSLPAGGHPMAVAFTDDASSIVVASQTLSGSSLYMYGEEKPKTSNETKQQAKLPLPEVKWVHHKVHENRGIITLYGTTANYGSADGSTIIASCSEGTDIILWHGKTGKILGNVDTNQLKNTMAAVSPNGRFIAAAAFTADVKVWEIVYSKDGSVKEVSKVMQLKGHKSAVTWLCFDPNSEKIITASKDGSMRLWNINVRYHLDEDPKTLKVFSIPLHDSNGATLHYDRLSLSPDGKILAAAHGSTLQWLCAETGKVLETAEKAHDGDISCISWAPKTIPLGDAQVLVLATASVDKKVKLWASPQLPLSS</sequence>
<dbReference type="InterPro" id="IPR019775">
    <property type="entry name" value="WD40_repeat_CS"/>
</dbReference>
<feature type="region of interest" description="Disordered" evidence="4">
    <location>
        <begin position="36"/>
        <end position="84"/>
    </location>
</feature>
<keyword evidence="5" id="KW-0812">Transmembrane</keyword>
<evidence type="ECO:0000256" key="2">
    <source>
        <dbReference type="ARBA" id="ARBA00022737"/>
    </source>
</evidence>
<comment type="caution">
    <text evidence="6">The sequence shown here is derived from an EMBL/GenBank/DDBJ whole genome shotgun (WGS) entry which is preliminary data.</text>
</comment>
<keyword evidence="5" id="KW-0472">Membrane</keyword>
<keyword evidence="1 3" id="KW-0853">WD repeat</keyword>
<feature type="repeat" description="WD" evidence="3">
    <location>
        <begin position="86"/>
        <end position="127"/>
    </location>
</feature>
<dbReference type="Gene3D" id="2.130.10.10">
    <property type="entry name" value="YVTN repeat-like/Quinoprotein amine dehydrogenase"/>
    <property type="match status" value="3"/>
</dbReference>
<evidence type="ECO:0000256" key="4">
    <source>
        <dbReference type="SAM" id="MobiDB-lite"/>
    </source>
</evidence>
<keyword evidence="5" id="KW-1133">Transmembrane helix</keyword>
<dbReference type="OrthoDB" id="346371at2759"/>
<accession>A0A978UX62</accession>
<evidence type="ECO:0000313" key="7">
    <source>
        <dbReference type="Proteomes" id="UP000813462"/>
    </source>
</evidence>
<evidence type="ECO:0008006" key="8">
    <source>
        <dbReference type="Google" id="ProtNLM"/>
    </source>
</evidence>
<dbReference type="PANTHER" id="PTHR45282">
    <property type="entry name" value="OS03G0858400 PROTEIN"/>
    <property type="match status" value="1"/>
</dbReference>
<dbReference type="InterPro" id="IPR015943">
    <property type="entry name" value="WD40/YVTN_repeat-like_dom_sf"/>
</dbReference>
<proteinExistence type="predicted"/>
<dbReference type="InterPro" id="IPR001680">
    <property type="entry name" value="WD40_rpt"/>
</dbReference>
<dbReference type="PROSITE" id="PS00678">
    <property type="entry name" value="WD_REPEATS_1"/>
    <property type="match status" value="1"/>
</dbReference>
<dbReference type="PANTHER" id="PTHR45282:SF2">
    <property type="entry name" value="OS03G0858400 PROTEIN"/>
    <property type="match status" value="1"/>
</dbReference>
<organism evidence="6 7">
    <name type="scientific">Ziziphus jujuba var. spinosa</name>
    <dbReference type="NCBI Taxonomy" id="714518"/>
    <lineage>
        <taxon>Eukaryota</taxon>
        <taxon>Viridiplantae</taxon>
        <taxon>Streptophyta</taxon>
        <taxon>Embryophyta</taxon>
        <taxon>Tracheophyta</taxon>
        <taxon>Spermatophyta</taxon>
        <taxon>Magnoliopsida</taxon>
        <taxon>eudicotyledons</taxon>
        <taxon>Gunneridae</taxon>
        <taxon>Pentapetalae</taxon>
        <taxon>rosids</taxon>
        <taxon>fabids</taxon>
        <taxon>Rosales</taxon>
        <taxon>Rhamnaceae</taxon>
        <taxon>Paliureae</taxon>
        <taxon>Ziziphus</taxon>
    </lineage>
</organism>
<dbReference type="AlphaFoldDB" id="A0A978UX62"/>